<dbReference type="GO" id="GO:0004000">
    <property type="term" value="F:adenosine deaminase activity"/>
    <property type="evidence" value="ECO:0007669"/>
    <property type="project" value="TreeGrafter"/>
</dbReference>
<gene>
    <name evidence="8" type="primary">add</name>
    <name evidence="8" type="ORF">JFN88_22470</name>
</gene>
<dbReference type="NCBIfam" id="TIGR01430">
    <property type="entry name" value="aden_deam"/>
    <property type="match status" value="1"/>
</dbReference>
<dbReference type="EC" id="3.5.4.4" evidence="3"/>
<dbReference type="InterPro" id="IPR032466">
    <property type="entry name" value="Metal_Hydrolase"/>
</dbReference>
<dbReference type="AlphaFoldDB" id="A0A934MN19"/>
<reference evidence="8" key="1">
    <citation type="submission" date="2020-12" db="EMBL/GenBank/DDBJ databases">
        <authorList>
            <person name="Huq M.A."/>
        </authorList>
    </citation>
    <scope>NUCLEOTIDE SEQUENCE</scope>
    <source>
        <strain evidence="8">MAHUQ-46</strain>
    </source>
</reference>
<dbReference type="InterPro" id="IPR001365">
    <property type="entry name" value="A_deaminase_dom"/>
</dbReference>
<dbReference type="CDD" id="cd01320">
    <property type="entry name" value="ADA"/>
    <property type="match status" value="1"/>
</dbReference>
<sequence length="344" mass="38358">MIRKLQKMPKTELHMHLDGSVQPSTLLQLAARSGQPLEFQEPNELLPCMQVEEDCRNLKEYLEKFDFVLPYLQSAEALEQVAYEAVFQCAEQGCLYTEVRFAPQLHILKGLSVSDVIAHVLSGLHKANTELGILAQGIAICMRHHNETQNLETVEAAAAFLGRGLAAVDLAGDEASFPASNFRSVFARARELGLPTTIHAGEAAGADNIREAVYGLHALRIGHGIRLQESSELALAILELGVPLEMCPTSNIQTKAVPDWESYPIRDYFSQGIKVTINTDNPTVSNTTLTREYEQLHQRFGFTWEELKQISLNGAAAAFLPDDEKQLLKEKMLERFRELEAEEE</sequence>
<dbReference type="Proteomes" id="UP000640274">
    <property type="component" value="Unassembled WGS sequence"/>
</dbReference>
<evidence type="ECO:0000256" key="5">
    <source>
        <dbReference type="ARBA" id="ARBA00022801"/>
    </source>
</evidence>
<comment type="similarity">
    <text evidence="2">Belongs to the metallo-dependent hydrolases superfamily. Adenosine and AMP deaminases family.</text>
</comment>
<dbReference type="InterPro" id="IPR006330">
    <property type="entry name" value="Ado/ade_deaminase"/>
</dbReference>
<name>A0A934MN19_9BACL</name>
<accession>A0A934MN19</accession>
<evidence type="ECO:0000256" key="2">
    <source>
        <dbReference type="ARBA" id="ARBA00006676"/>
    </source>
</evidence>
<proteinExistence type="inferred from homology"/>
<dbReference type="Gene3D" id="3.20.20.140">
    <property type="entry name" value="Metal-dependent hydrolases"/>
    <property type="match status" value="1"/>
</dbReference>
<dbReference type="Pfam" id="PF00962">
    <property type="entry name" value="A_deaminase"/>
    <property type="match status" value="1"/>
</dbReference>
<comment type="caution">
    <text evidence="8">The sequence shown here is derived from an EMBL/GenBank/DDBJ whole genome shotgun (WGS) entry which is preliminary data.</text>
</comment>
<evidence type="ECO:0000256" key="4">
    <source>
        <dbReference type="ARBA" id="ARBA00022723"/>
    </source>
</evidence>
<feature type="domain" description="Adenosine deaminase" evidence="7">
    <location>
        <begin position="9"/>
        <end position="332"/>
    </location>
</feature>
<dbReference type="GO" id="GO:0006154">
    <property type="term" value="P:adenosine catabolic process"/>
    <property type="evidence" value="ECO:0007669"/>
    <property type="project" value="TreeGrafter"/>
</dbReference>
<dbReference type="EMBL" id="JAELUP010000113">
    <property type="protein sequence ID" value="MBJ6363985.1"/>
    <property type="molecule type" value="Genomic_DNA"/>
</dbReference>
<keyword evidence="9" id="KW-1185">Reference proteome</keyword>
<keyword evidence="6" id="KW-0862">Zinc</keyword>
<evidence type="ECO:0000256" key="1">
    <source>
        <dbReference type="ARBA" id="ARBA00001947"/>
    </source>
</evidence>
<dbReference type="PANTHER" id="PTHR11409:SF43">
    <property type="entry name" value="ADENOSINE DEAMINASE"/>
    <property type="match status" value="1"/>
</dbReference>
<evidence type="ECO:0000256" key="3">
    <source>
        <dbReference type="ARBA" id="ARBA00012784"/>
    </source>
</evidence>
<protein>
    <recommendedName>
        <fullName evidence="3">adenosine deaminase</fullName>
        <ecNumber evidence="3">3.5.4.4</ecNumber>
    </recommendedName>
</protein>
<comment type="cofactor">
    <cofactor evidence="1">
        <name>Zn(2+)</name>
        <dbReference type="ChEBI" id="CHEBI:29105"/>
    </cofactor>
</comment>
<dbReference type="SUPFAM" id="SSF51556">
    <property type="entry name" value="Metallo-dependent hydrolases"/>
    <property type="match status" value="1"/>
</dbReference>
<evidence type="ECO:0000313" key="9">
    <source>
        <dbReference type="Proteomes" id="UP000640274"/>
    </source>
</evidence>
<dbReference type="GO" id="GO:0046103">
    <property type="term" value="P:inosine biosynthetic process"/>
    <property type="evidence" value="ECO:0007669"/>
    <property type="project" value="TreeGrafter"/>
</dbReference>
<dbReference type="PANTHER" id="PTHR11409">
    <property type="entry name" value="ADENOSINE DEAMINASE"/>
    <property type="match status" value="1"/>
</dbReference>
<dbReference type="GO" id="GO:0043103">
    <property type="term" value="P:hypoxanthine salvage"/>
    <property type="evidence" value="ECO:0007669"/>
    <property type="project" value="TreeGrafter"/>
</dbReference>
<dbReference type="GO" id="GO:0046872">
    <property type="term" value="F:metal ion binding"/>
    <property type="evidence" value="ECO:0007669"/>
    <property type="project" value="UniProtKB-KW"/>
</dbReference>
<dbReference type="GO" id="GO:0005829">
    <property type="term" value="C:cytosol"/>
    <property type="evidence" value="ECO:0007669"/>
    <property type="project" value="TreeGrafter"/>
</dbReference>
<dbReference type="RefSeq" id="WP_199021592.1">
    <property type="nucleotide sequence ID" value="NZ_JAELUP010000113.1"/>
</dbReference>
<evidence type="ECO:0000256" key="6">
    <source>
        <dbReference type="ARBA" id="ARBA00022833"/>
    </source>
</evidence>
<evidence type="ECO:0000259" key="7">
    <source>
        <dbReference type="Pfam" id="PF00962"/>
    </source>
</evidence>
<keyword evidence="4" id="KW-0479">Metal-binding</keyword>
<organism evidence="8 9">
    <name type="scientific">Paenibacillus roseus</name>
    <dbReference type="NCBI Taxonomy" id="2798579"/>
    <lineage>
        <taxon>Bacteria</taxon>
        <taxon>Bacillati</taxon>
        <taxon>Bacillota</taxon>
        <taxon>Bacilli</taxon>
        <taxon>Bacillales</taxon>
        <taxon>Paenibacillaceae</taxon>
        <taxon>Paenibacillus</taxon>
    </lineage>
</organism>
<keyword evidence="5 8" id="KW-0378">Hydrolase</keyword>
<evidence type="ECO:0000313" key="8">
    <source>
        <dbReference type="EMBL" id="MBJ6363985.1"/>
    </source>
</evidence>